<organism evidence="2 3">
    <name type="scientific">Candidatus Nitrospira inopinata</name>
    <dbReference type="NCBI Taxonomy" id="1715989"/>
    <lineage>
        <taxon>Bacteria</taxon>
        <taxon>Pseudomonadati</taxon>
        <taxon>Nitrospirota</taxon>
        <taxon>Nitrospiria</taxon>
        <taxon>Nitrospirales</taxon>
        <taxon>Nitrospiraceae</taxon>
        <taxon>Nitrospira</taxon>
    </lineage>
</organism>
<keyword evidence="3" id="KW-1185">Reference proteome</keyword>
<dbReference type="KEGG" id="nio:NITINOP_1085"/>
<evidence type="ECO:0000313" key="3">
    <source>
        <dbReference type="Proteomes" id="UP000066284"/>
    </source>
</evidence>
<accession>A0A0S4KNN5</accession>
<dbReference type="AlphaFoldDB" id="A0A0S4KNN5"/>
<feature type="domain" description="PilZ" evidence="1">
    <location>
        <begin position="59"/>
        <end position="161"/>
    </location>
</feature>
<evidence type="ECO:0000259" key="1">
    <source>
        <dbReference type="Pfam" id="PF07238"/>
    </source>
</evidence>
<protein>
    <recommendedName>
        <fullName evidence="1">PilZ domain-containing protein</fullName>
    </recommendedName>
</protein>
<evidence type="ECO:0000313" key="2">
    <source>
        <dbReference type="EMBL" id="CUQ66060.1"/>
    </source>
</evidence>
<dbReference type="SUPFAM" id="SSF141371">
    <property type="entry name" value="PilZ domain-like"/>
    <property type="match status" value="1"/>
</dbReference>
<dbReference type="Gene3D" id="2.40.10.220">
    <property type="entry name" value="predicted glycosyltransferase like domains"/>
    <property type="match status" value="1"/>
</dbReference>
<reference evidence="3" key="1">
    <citation type="submission" date="2015-09" db="EMBL/GenBank/DDBJ databases">
        <authorList>
            <person name="Daims H."/>
        </authorList>
    </citation>
    <scope>NUCLEOTIDE SEQUENCE [LARGE SCALE GENOMIC DNA]</scope>
</reference>
<dbReference type="STRING" id="1715989.NITINOP_1085"/>
<dbReference type="Proteomes" id="UP000066284">
    <property type="component" value="Chromosome 1"/>
</dbReference>
<sequence length="183" mass="19755">MKFSVTSTPGYAGKSLVIDPDREVIVVQDTTGRVLGDVPWGAVIERVLADDGTRFAHCRAYPRANLAIKVRCTTSGGQTFESLTGGIGGGGLFIESGSPMAVGSELSLEFALPDRPLEKLRAKARVVWVRDKMERYLMFPGMGVQFVEIDKQAQGSIVSLVDALNRSRQRHAADPSRSTPSSS</sequence>
<dbReference type="EMBL" id="LN885086">
    <property type="protein sequence ID" value="CUQ66060.1"/>
    <property type="molecule type" value="Genomic_DNA"/>
</dbReference>
<dbReference type="Pfam" id="PF07238">
    <property type="entry name" value="PilZ"/>
    <property type="match status" value="1"/>
</dbReference>
<dbReference type="GO" id="GO:0035438">
    <property type="term" value="F:cyclic-di-GMP binding"/>
    <property type="evidence" value="ECO:0007669"/>
    <property type="project" value="InterPro"/>
</dbReference>
<gene>
    <name evidence="2" type="ORF">NITINOP_1085</name>
</gene>
<dbReference type="OrthoDB" id="5516249at2"/>
<dbReference type="InterPro" id="IPR009875">
    <property type="entry name" value="PilZ_domain"/>
</dbReference>
<name>A0A0S4KNN5_9BACT</name>
<proteinExistence type="predicted"/>
<dbReference type="RefSeq" id="WP_062483835.1">
    <property type="nucleotide sequence ID" value="NZ_LN885086.1"/>
</dbReference>